<proteinExistence type="predicted"/>
<dbReference type="Pfam" id="PF09848">
    <property type="entry name" value="SLFN-g3_helicase"/>
    <property type="match status" value="1"/>
</dbReference>
<dbReference type="SUPFAM" id="SSF52540">
    <property type="entry name" value="P-loop containing nucleoside triphosphate hydrolases"/>
    <property type="match status" value="1"/>
</dbReference>
<gene>
    <name evidence="2" type="ORF">Ga0061060_10739</name>
</gene>
<sequence>MIVYEATKEEFLHDVFEDRLVQSICQNFYKKIGHVNEKEVRAWDNSMQYMYRVLNDSEIPSNAGVAIEFKIPHTSKRVDFLISGLDNQQNGSVVIVELKQWDHVEKVEGKEAIVKTAMNKSMVETTHPSYQAWSYALLIQDYNENVQNEKIQLYPCAYLHNYRLKNEYDPLVDPVYQYYIEQAPVFLKGDAAKLRSFIKRYVKYGDNKENIYKIEKGRIRPSKSLQDSLNKMLKGNREFIMIDDQKVVYETALQLASETVRKNKKHILIVEGGPGTGKSVLAINLLVELTNRHLVCQYVTKNSAPRKVYARKLKQDFRKSHIDNLFTSSGSYINASLNELDVLIVDEAHRLNEKSGMFQNLGENQMKEIIHAAKLAIFFIDERQRVTLKDIGSVQMIERFAADYGAIITKTALQSQFRCNGSDGYLAWIDDVLQIRETANANYFDLQYDFRVYSDPNELRSEIEKLNAINNKSRIVAGYCWDWIKEGKNNPNVHDIVISEYDFCMSWNLGNSETWAIDEHSVKQAGCIHTCQGLEFDYVGVIIGNDLIYKDGKVQTDYTKRAKTDQSLKGLKKMIMENPEEALKQADEIIRNTYRTLLTRGQKGCFVYCTNKELERYLRMRFRQLERSYKESEVTQSLSIVAEEKEEY</sequence>
<dbReference type="Gene3D" id="3.40.50.300">
    <property type="entry name" value="P-loop containing nucleotide triphosphate hydrolases"/>
    <property type="match status" value="1"/>
</dbReference>
<protein>
    <submittedName>
        <fullName evidence="2">Uncharacterized protein, DUF2075 family</fullName>
    </submittedName>
</protein>
<dbReference type="RefSeq" id="WP_055441085.1">
    <property type="nucleotide sequence ID" value="NZ_BAABDZ010000010.1"/>
</dbReference>
<accession>A0A0K6GMY0</accession>
<name>A0A0K6GMY0_9BACL</name>
<evidence type="ECO:0000313" key="2">
    <source>
        <dbReference type="EMBL" id="CUA80027.1"/>
    </source>
</evidence>
<evidence type="ECO:0000259" key="1">
    <source>
        <dbReference type="Pfam" id="PF09848"/>
    </source>
</evidence>
<feature type="domain" description="Schlafen group 3-like DNA/RNA helicase" evidence="1">
    <location>
        <begin position="265"/>
        <end position="610"/>
    </location>
</feature>
<dbReference type="InterPro" id="IPR027417">
    <property type="entry name" value="P-loop_NTPase"/>
</dbReference>
<dbReference type="AlphaFoldDB" id="A0A0K6GMY0"/>
<keyword evidence="3" id="KW-1185">Reference proteome</keyword>
<evidence type="ECO:0000313" key="3">
    <source>
        <dbReference type="Proteomes" id="UP000182738"/>
    </source>
</evidence>
<dbReference type="STRING" id="1325335.GCA_001418025_01335"/>
<dbReference type="CDD" id="cd00009">
    <property type="entry name" value="AAA"/>
    <property type="match status" value="1"/>
</dbReference>
<organism evidence="2 3">
    <name type="scientific">Anoxybacillus suryakundensis</name>
    <dbReference type="NCBI Taxonomy" id="1325335"/>
    <lineage>
        <taxon>Bacteria</taxon>
        <taxon>Bacillati</taxon>
        <taxon>Bacillota</taxon>
        <taxon>Bacilli</taxon>
        <taxon>Bacillales</taxon>
        <taxon>Anoxybacillaceae</taxon>
        <taxon>Anoxybacillus</taxon>
    </lineage>
</organism>
<dbReference type="InterPro" id="IPR018647">
    <property type="entry name" value="SLFN_3-like_DNA/RNA_helicase"/>
</dbReference>
<dbReference type="Proteomes" id="UP000182738">
    <property type="component" value="Unassembled WGS sequence"/>
</dbReference>
<reference evidence="3" key="1">
    <citation type="submission" date="2015-08" db="EMBL/GenBank/DDBJ databases">
        <authorList>
            <person name="Varghese N."/>
        </authorList>
    </citation>
    <scope>NUCLEOTIDE SEQUENCE [LARGE SCALE GENOMIC DNA]</scope>
    <source>
        <strain evidence="3">DSM 27374</strain>
    </source>
</reference>
<dbReference type="OrthoDB" id="3193269at2"/>
<dbReference type="EMBL" id="CYGZ01000007">
    <property type="protein sequence ID" value="CUA80027.1"/>
    <property type="molecule type" value="Genomic_DNA"/>
</dbReference>